<proteinExistence type="predicted"/>
<dbReference type="InterPro" id="IPR030959">
    <property type="entry name" value="GWxTD_dom"/>
</dbReference>
<dbReference type="EMBL" id="JACQXR010000056">
    <property type="protein sequence ID" value="MBI4726518.1"/>
    <property type="molecule type" value="Genomic_DNA"/>
</dbReference>
<gene>
    <name evidence="3" type="ORF">HY768_04725</name>
</gene>
<dbReference type="Proteomes" id="UP000736328">
    <property type="component" value="Unassembled WGS sequence"/>
</dbReference>
<feature type="chain" id="PRO_5037136114" evidence="1">
    <location>
        <begin position="26"/>
        <end position="472"/>
    </location>
</feature>
<name>A0A933IDL5_UNCT6</name>
<evidence type="ECO:0000256" key="1">
    <source>
        <dbReference type="SAM" id="SignalP"/>
    </source>
</evidence>
<dbReference type="Pfam" id="PF20094">
    <property type="entry name" value="GWxTD_dom"/>
    <property type="match status" value="1"/>
</dbReference>
<organism evidence="3 4">
    <name type="scientific">candidate division TA06 bacterium</name>
    <dbReference type="NCBI Taxonomy" id="2250710"/>
    <lineage>
        <taxon>Bacteria</taxon>
        <taxon>Bacteria division TA06</taxon>
    </lineage>
</organism>
<protein>
    <submittedName>
        <fullName evidence="3">GWxTD domain-containing protein</fullName>
    </submittedName>
</protein>
<reference evidence="3" key="1">
    <citation type="submission" date="2020-07" db="EMBL/GenBank/DDBJ databases">
        <title>Huge and variable diversity of episymbiotic CPR bacteria and DPANN archaea in groundwater ecosystems.</title>
        <authorList>
            <person name="He C.Y."/>
            <person name="Keren R."/>
            <person name="Whittaker M."/>
            <person name="Farag I.F."/>
            <person name="Doudna J."/>
            <person name="Cate J.H.D."/>
            <person name="Banfield J.F."/>
        </authorList>
    </citation>
    <scope>NUCLEOTIDE SEQUENCE</scope>
    <source>
        <strain evidence="3">NC_groundwater_1520_Pr4_B-0.1um_53_5</strain>
    </source>
</reference>
<feature type="domain" description="GWxTD" evidence="2">
    <location>
        <begin position="321"/>
        <end position="438"/>
    </location>
</feature>
<dbReference type="NCBIfam" id="TIGR04514">
    <property type="entry name" value="GWxTD_dom"/>
    <property type="match status" value="1"/>
</dbReference>
<evidence type="ECO:0000313" key="4">
    <source>
        <dbReference type="Proteomes" id="UP000736328"/>
    </source>
</evidence>
<keyword evidence="1" id="KW-0732">Signal</keyword>
<evidence type="ECO:0000313" key="3">
    <source>
        <dbReference type="EMBL" id="MBI4726518.1"/>
    </source>
</evidence>
<evidence type="ECO:0000259" key="2">
    <source>
        <dbReference type="Pfam" id="PF20094"/>
    </source>
</evidence>
<dbReference type="AlphaFoldDB" id="A0A933IDL5"/>
<accession>A0A933IDL5</accession>
<comment type="caution">
    <text evidence="3">The sequence shown here is derived from an EMBL/GenBank/DDBJ whole genome shotgun (WGS) entry which is preliminary data.</text>
</comment>
<feature type="signal peptide" evidence="1">
    <location>
        <begin position="1"/>
        <end position="25"/>
    </location>
</feature>
<sequence>MNNQFKKQLVPTMALAMLLAVFSLAQGWPLFSDGTIKFWVDGTAFAGDGGRTWQEIYWSLPVKDFVIKQNAGQRTISYKTVIQLRDFSGKLFLNEDWISNLNVPTVQEIERRDLAIQDLIVANNLNPGDYSLKFMVSDLNGGNIGTLDREINVPFLNPGNPSISQIQVASDIYLDSAKTRFTKGKLQIKPHPSREFGEAYGNLYYYFEVYRPVLDTIGKGRFVQISLNSTSQPVINNIANNDITERNGQIIQTGGVNLDSFPDGLYILKARLKDGAGKLLAYSQAGIKINRKSLTEITGVGDKLEEEIQALLKEGGEYFYEIGYIAASREVEQLKKLDESGKKEFLRRFWNSRDADPATPENEALLEHARRYKSADIKFGEKNRGGMKGSLTDRGRLYIKYGIPNEVESKTMQGQFRPVEIWRYYNGNKFVFVDKSSFGRFQLMYSKSKDERTDPTWGKYISPDVIQNEDLK</sequence>